<keyword evidence="2" id="KW-1185">Reference proteome</keyword>
<dbReference type="RefSeq" id="XP_056539548.1">
    <property type="nucleotide sequence ID" value="XM_056691842.1"/>
</dbReference>
<dbReference type="EMBL" id="JAPQKN010000007">
    <property type="protein sequence ID" value="KAJ5153240.1"/>
    <property type="molecule type" value="Genomic_DNA"/>
</dbReference>
<evidence type="ECO:0000313" key="2">
    <source>
        <dbReference type="Proteomes" id="UP001149163"/>
    </source>
</evidence>
<sequence length="223" mass="24532">MELELQLELERDETEIEILNTRGIQEHPSGIWNGVGIGRNGAVTLPPLAHRPGLASFQKHPHGATQAPPPPQTRWWDDPLAILDPPFLAILPHPEKTRYAMPPRVEIIDDSFPRLVPFGSSQFLRKSAALAATTHEFLYRYNSIILPHHTMSSSKSSSDLRHIGAGLKAPHISGHDYNLSLPNDKPSYASLLPKNKPAKGSAAVSAWLAAPKESQPWVPLGLK</sequence>
<accession>A0A9W9HR07</accession>
<reference evidence="1" key="2">
    <citation type="journal article" date="2023" name="IMA Fungus">
        <title>Comparative genomic study of the Penicillium genus elucidates a diverse pangenome and 15 lateral gene transfer events.</title>
        <authorList>
            <person name="Petersen C."/>
            <person name="Sorensen T."/>
            <person name="Nielsen M.R."/>
            <person name="Sondergaard T.E."/>
            <person name="Sorensen J.L."/>
            <person name="Fitzpatrick D.A."/>
            <person name="Frisvad J.C."/>
            <person name="Nielsen K.L."/>
        </authorList>
    </citation>
    <scope>NUCLEOTIDE SEQUENCE</scope>
    <source>
        <strain evidence="1">IBT 26290</strain>
    </source>
</reference>
<comment type="caution">
    <text evidence="1">The sequence shown here is derived from an EMBL/GenBank/DDBJ whole genome shotgun (WGS) entry which is preliminary data.</text>
</comment>
<dbReference type="GeneID" id="81431018"/>
<evidence type="ECO:0000313" key="1">
    <source>
        <dbReference type="EMBL" id="KAJ5153240.1"/>
    </source>
</evidence>
<dbReference type="AlphaFoldDB" id="A0A9W9HR07"/>
<name>A0A9W9HR07_9EURO</name>
<dbReference type="Proteomes" id="UP001149163">
    <property type="component" value="Unassembled WGS sequence"/>
</dbReference>
<organism evidence="1 2">
    <name type="scientific">Penicillium canariense</name>
    <dbReference type="NCBI Taxonomy" id="189055"/>
    <lineage>
        <taxon>Eukaryota</taxon>
        <taxon>Fungi</taxon>
        <taxon>Dikarya</taxon>
        <taxon>Ascomycota</taxon>
        <taxon>Pezizomycotina</taxon>
        <taxon>Eurotiomycetes</taxon>
        <taxon>Eurotiomycetidae</taxon>
        <taxon>Eurotiales</taxon>
        <taxon>Aspergillaceae</taxon>
        <taxon>Penicillium</taxon>
    </lineage>
</organism>
<gene>
    <name evidence="1" type="ORF">N7482_009718</name>
</gene>
<reference evidence="1" key="1">
    <citation type="submission" date="2022-11" db="EMBL/GenBank/DDBJ databases">
        <authorList>
            <person name="Petersen C."/>
        </authorList>
    </citation>
    <scope>NUCLEOTIDE SEQUENCE</scope>
    <source>
        <strain evidence="1">IBT 26290</strain>
    </source>
</reference>
<protein>
    <submittedName>
        <fullName evidence="1">Uncharacterized protein</fullName>
    </submittedName>
</protein>
<proteinExistence type="predicted"/>